<sequence>MMTYLKHVGGKNHSDLKTKNFEEIQVLYEKVKRSDENFIAIGSAKDKRLIKYVNKKATGTKKDDSIKKESKEEESTRKRKLGTRKKIKSRKRRFRQDTSQDDQTDSEKENDKLRLRLTIATDEYKEVDYKILDKKYPIIEWKIEYLGTKPQFDKTKHLEEINQNVVIRSNGQKRYFICVDLSILATTLNRVGRSILNWDLQEVSLERSQDVLIRASGLKKIPYEVMTELIVNAQNKSSISITSNDINIELSKEFLVELHKNAYQGWIDEDMMDQIAKVLVMIDLIYIPSVDSHQLRMIVFPLSLADDAQ</sequence>
<name>A0ABQ5AFG6_9ASTR</name>
<dbReference type="EMBL" id="BQNB010012158">
    <property type="protein sequence ID" value="GJS99952.1"/>
    <property type="molecule type" value="Genomic_DNA"/>
</dbReference>
<feature type="region of interest" description="Disordered" evidence="1">
    <location>
        <begin position="61"/>
        <end position="107"/>
    </location>
</feature>
<protein>
    <submittedName>
        <fullName evidence="2">Uncharacterized protein</fullName>
    </submittedName>
</protein>
<evidence type="ECO:0000256" key="1">
    <source>
        <dbReference type="SAM" id="MobiDB-lite"/>
    </source>
</evidence>
<keyword evidence="3" id="KW-1185">Reference proteome</keyword>
<evidence type="ECO:0000313" key="2">
    <source>
        <dbReference type="EMBL" id="GJS99952.1"/>
    </source>
</evidence>
<dbReference type="Proteomes" id="UP001151760">
    <property type="component" value="Unassembled WGS sequence"/>
</dbReference>
<accession>A0ABQ5AFG6</accession>
<reference evidence="2" key="1">
    <citation type="journal article" date="2022" name="Int. J. Mol. Sci.">
        <title>Draft Genome of Tanacetum Coccineum: Genomic Comparison of Closely Related Tanacetum-Family Plants.</title>
        <authorList>
            <person name="Yamashiro T."/>
            <person name="Shiraishi A."/>
            <person name="Nakayama K."/>
            <person name="Satake H."/>
        </authorList>
    </citation>
    <scope>NUCLEOTIDE SEQUENCE</scope>
</reference>
<comment type="caution">
    <text evidence="2">The sequence shown here is derived from an EMBL/GenBank/DDBJ whole genome shotgun (WGS) entry which is preliminary data.</text>
</comment>
<gene>
    <name evidence="2" type="ORF">Tco_0821122</name>
</gene>
<feature type="compositionally biased region" description="Basic and acidic residues" evidence="1">
    <location>
        <begin position="61"/>
        <end position="76"/>
    </location>
</feature>
<proteinExistence type="predicted"/>
<evidence type="ECO:0000313" key="3">
    <source>
        <dbReference type="Proteomes" id="UP001151760"/>
    </source>
</evidence>
<organism evidence="2 3">
    <name type="scientific">Tanacetum coccineum</name>
    <dbReference type="NCBI Taxonomy" id="301880"/>
    <lineage>
        <taxon>Eukaryota</taxon>
        <taxon>Viridiplantae</taxon>
        <taxon>Streptophyta</taxon>
        <taxon>Embryophyta</taxon>
        <taxon>Tracheophyta</taxon>
        <taxon>Spermatophyta</taxon>
        <taxon>Magnoliopsida</taxon>
        <taxon>eudicotyledons</taxon>
        <taxon>Gunneridae</taxon>
        <taxon>Pentapetalae</taxon>
        <taxon>asterids</taxon>
        <taxon>campanulids</taxon>
        <taxon>Asterales</taxon>
        <taxon>Asteraceae</taxon>
        <taxon>Asteroideae</taxon>
        <taxon>Anthemideae</taxon>
        <taxon>Anthemidinae</taxon>
        <taxon>Tanacetum</taxon>
    </lineage>
</organism>
<reference evidence="2" key="2">
    <citation type="submission" date="2022-01" db="EMBL/GenBank/DDBJ databases">
        <authorList>
            <person name="Yamashiro T."/>
            <person name="Shiraishi A."/>
            <person name="Satake H."/>
            <person name="Nakayama K."/>
        </authorList>
    </citation>
    <scope>NUCLEOTIDE SEQUENCE</scope>
</reference>
<feature type="compositionally biased region" description="Basic residues" evidence="1">
    <location>
        <begin position="77"/>
        <end position="94"/>
    </location>
</feature>